<keyword evidence="4" id="KW-0488">Methylation</keyword>
<organism evidence="13 14">
    <name type="scientific">Usitatibacter rugosus</name>
    <dbReference type="NCBI Taxonomy" id="2732067"/>
    <lineage>
        <taxon>Bacteria</taxon>
        <taxon>Pseudomonadati</taxon>
        <taxon>Pseudomonadota</taxon>
        <taxon>Betaproteobacteria</taxon>
        <taxon>Nitrosomonadales</taxon>
        <taxon>Usitatibacteraceae</taxon>
        <taxon>Usitatibacter</taxon>
    </lineage>
</organism>
<evidence type="ECO:0000313" key="13">
    <source>
        <dbReference type="EMBL" id="QJR12635.1"/>
    </source>
</evidence>
<dbReference type="RefSeq" id="WP_171096632.1">
    <property type="nucleotide sequence ID" value="NZ_CP053069.1"/>
</dbReference>
<comment type="subcellular location">
    <subcellularLocation>
        <location evidence="1">Cell inner membrane</location>
        <topology evidence="1">Single-pass membrane protein</topology>
    </subcellularLocation>
</comment>
<dbReference type="KEGG" id="uru:DSM104443_03726"/>
<keyword evidence="3" id="KW-1003">Cell membrane</keyword>
<dbReference type="NCBIfam" id="TIGR02532">
    <property type="entry name" value="IV_pilin_GFxxxE"/>
    <property type="match status" value="1"/>
</dbReference>
<dbReference type="Gene3D" id="3.30.700.10">
    <property type="entry name" value="Glycoprotein, Type 4 Pilin"/>
    <property type="match status" value="1"/>
</dbReference>
<dbReference type="AlphaFoldDB" id="A0A6M4GZZ7"/>
<reference evidence="13 14" key="1">
    <citation type="submission" date="2020-04" db="EMBL/GenBank/DDBJ databases">
        <title>Usitatibacter rugosus gen. nov., sp. nov. and Usitatibacter palustris sp. nov., novel members of Usitatibacteraceae fam. nov. within the order Nitrosomonadales isolated from soil.</title>
        <authorList>
            <person name="Huber K.J."/>
            <person name="Neumann-Schaal M."/>
            <person name="Geppert A."/>
            <person name="Luckner M."/>
            <person name="Wanner G."/>
            <person name="Overmann J."/>
        </authorList>
    </citation>
    <scope>NUCLEOTIDE SEQUENCE [LARGE SCALE GENOMIC DNA]</scope>
    <source>
        <strain evidence="13 14">0125_3</strain>
    </source>
</reference>
<dbReference type="Proteomes" id="UP000501534">
    <property type="component" value="Chromosome"/>
</dbReference>
<comment type="similarity">
    <text evidence="9">Belongs to the GSP H family.</text>
</comment>
<evidence type="ECO:0000256" key="4">
    <source>
        <dbReference type="ARBA" id="ARBA00022481"/>
    </source>
</evidence>
<evidence type="ECO:0000259" key="12">
    <source>
        <dbReference type="Pfam" id="PF12019"/>
    </source>
</evidence>
<evidence type="ECO:0000256" key="10">
    <source>
        <dbReference type="ARBA" id="ARBA00030775"/>
    </source>
</evidence>
<dbReference type="Pfam" id="PF12019">
    <property type="entry name" value="GspH"/>
    <property type="match status" value="1"/>
</dbReference>
<dbReference type="InterPro" id="IPR045584">
    <property type="entry name" value="Pilin-like"/>
</dbReference>
<accession>A0A6M4GZZ7</accession>
<dbReference type="EMBL" id="CP053069">
    <property type="protein sequence ID" value="QJR12635.1"/>
    <property type="molecule type" value="Genomic_DNA"/>
</dbReference>
<evidence type="ECO:0000256" key="11">
    <source>
        <dbReference type="SAM" id="Phobius"/>
    </source>
</evidence>
<dbReference type="GO" id="GO:0015628">
    <property type="term" value="P:protein secretion by the type II secretion system"/>
    <property type="evidence" value="ECO:0007669"/>
    <property type="project" value="InterPro"/>
</dbReference>
<gene>
    <name evidence="13" type="ORF">DSM104443_03726</name>
</gene>
<keyword evidence="8 11" id="KW-0472">Membrane</keyword>
<evidence type="ECO:0000256" key="5">
    <source>
        <dbReference type="ARBA" id="ARBA00022519"/>
    </source>
</evidence>
<name>A0A6M4GZZ7_9PROT</name>
<proteinExistence type="inferred from homology"/>
<protein>
    <recommendedName>
        <fullName evidence="2">Type II secretion system protein H</fullName>
    </recommendedName>
    <alternativeName>
        <fullName evidence="10">General secretion pathway protein H</fullName>
    </alternativeName>
</protein>
<dbReference type="SUPFAM" id="SSF54523">
    <property type="entry name" value="Pili subunits"/>
    <property type="match status" value="1"/>
</dbReference>
<feature type="transmembrane region" description="Helical" evidence="11">
    <location>
        <begin position="12"/>
        <end position="32"/>
    </location>
</feature>
<evidence type="ECO:0000313" key="14">
    <source>
        <dbReference type="Proteomes" id="UP000501534"/>
    </source>
</evidence>
<evidence type="ECO:0000256" key="9">
    <source>
        <dbReference type="ARBA" id="ARBA00025772"/>
    </source>
</evidence>
<keyword evidence="14" id="KW-1185">Reference proteome</keyword>
<dbReference type="InterPro" id="IPR012902">
    <property type="entry name" value="N_methyl_site"/>
</dbReference>
<evidence type="ECO:0000256" key="6">
    <source>
        <dbReference type="ARBA" id="ARBA00022692"/>
    </source>
</evidence>
<sequence length="188" mass="20383">MGPRRHSGFSIIEIMISVLIVGILIVAAIPSFKNWIQNAQVRTASESMINALQTARNEAIRRNACVQARLLAPPQTGWDVRVCASVDDPAVDPVATRAHEEGSVNASVIPEPPDGRIVSFNALGRIVDPNPYDGSATITRLKIRNTTLDVADERKLHIEIPPGGAARMCDPNAAIKTTDPRYCQNQTP</sequence>
<dbReference type="GO" id="GO:0005886">
    <property type="term" value="C:plasma membrane"/>
    <property type="evidence" value="ECO:0007669"/>
    <property type="project" value="UniProtKB-SubCell"/>
</dbReference>
<dbReference type="InterPro" id="IPR022346">
    <property type="entry name" value="T2SS_GspH"/>
</dbReference>
<evidence type="ECO:0000256" key="2">
    <source>
        <dbReference type="ARBA" id="ARBA00021549"/>
    </source>
</evidence>
<evidence type="ECO:0000256" key="1">
    <source>
        <dbReference type="ARBA" id="ARBA00004377"/>
    </source>
</evidence>
<evidence type="ECO:0000256" key="3">
    <source>
        <dbReference type="ARBA" id="ARBA00022475"/>
    </source>
</evidence>
<keyword evidence="6 11" id="KW-0812">Transmembrane</keyword>
<evidence type="ECO:0000256" key="8">
    <source>
        <dbReference type="ARBA" id="ARBA00023136"/>
    </source>
</evidence>
<feature type="domain" description="General secretion pathway GspH" evidence="12">
    <location>
        <begin position="44"/>
        <end position="158"/>
    </location>
</feature>
<evidence type="ECO:0000256" key="7">
    <source>
        <dbReference type="ARBA" id="ARBA00022989"/>
    </source>
</evidence>
<keyword evidence="7 11" id="KW-1133">Transmembrane helix</keyword>
<dbReference type="Pfam" id="PF07963">
    <property type="entry name" value="N_methyl"/>
    <property type="match status" value="1"/>
</dbReference>
<dbReference type="GO" id="GO:0015627">
    <property type="term" value="C:type II protein secretion system complex"/>
    <property type="evidence" value="ECO:0007669"/>
    <property type="project" value="InterPro"/>
</dbReference>
<keyword evidence="5" id="KW-0997">Cell inner membrane</keyword>